<evidence type="ECO:0000256" key="10">
    <source>
        <dbReference type="SAM" id="MobiDB-lite"/>
    </source>
</evidence>
<reference evidence="12 13" key="1">
    <citation type="submission" date="2024-05" db="EMBL/GenBank/DDBJ databases">
        <authorList>
            <person name="Liu Q."/>
            <person name="Xin Y.-H."/>
        </authorList>
    </citation>
    <scope>NUCLEOTIDE SEQUENCE [LARGE SCALE GENOMIC DNA]</scope>
    <source>
        <strain evidence="12 13">CGMCC 1.15349</strain>
    </source>
</reference>
<dbReference type="PANTHER" id="PTHR18896">
    <property type="entry name" value="PHOSPHOLIPASE D"/>
    <property type="match status" value="1"/>
</dbReference>
<dbReference type="InterPro" id="IPR015679">
    <property type="entry name" value="PLipase_D_fam"/>
</dbReference>
<gene>
    <name evidence="12" type="ORF">ABC969_13805</name>
</gene>
<comment type="function">
    <text evidence="2">Could be a virulence factor.</text>
</comment>
<evidence type="ECO:0000256" key="4">
    <source>
        <dbReference type="ARBA" id="ARBA00018392"/>
    </source>
</evidence>
<keyword evidence="7" id="KW-0378">Hydrolase</keyword>
<dbReference type="Pfam" id="PF13091">
    <property type="entry name" value="PLDc_2"/>
    <property type="match status" value="1"/>
</dbReference>
<dbReference type="PANTHER" id="PTHR18896:SF76">
    <property type="entry name" value="PHOSPHOLIPASE"/>
    <property type="match status" value="1"/>
</dbReference>
<dbReference type="CDD" id="cd09140">
    <property type="entry name" value="PLDc_vPLD1_2_like_bac_1"/>
    <property type="match status" value="1"/>
</dbReference>
<keyword evidence="5" id="KW-0964">Secreted</keyword>
<dbReference type="CDD" id="cd09143">
    <property type="entry name" value="PLDc_vPLD1_2_like_bac_2"/>
    <property type="match status" value="1"/>
</dbReference>
<feature type="domain" description="PLD phosphodiesterase" evidence="11">
    <location>
        <begin position="125"/>
        <end position="152"/>
    </location>
</feature>
<evidence type="ECO:0000259" key="11">
    <source>
        <dbReference type="PROSITE" id="PS50035"/>
    </source>
</evidence>
<dbReference type="Proteomes" id="UP001404104">
    <property type="component" value="Unassembled WGS sequence"/>
</dbReference>
<keyword evidence="13" id="KW-1185">Reference proteome</keyword>
<comment type="caution">
    <text evidence="12">The sequence shown here is derived from an EMBL/GenBank/DDBJ whole genome shotgun (WGS) entry which is preliminary data.</text>
</comment>
<protein>
    <recommendedName>
        <fullName evidence="4">Phospholipase D</fullName>
    </recommendedName>
    <alternativeName>
        <fullName evidence="9">Choline phosphatase</fullName>
    </alternativeName>
</protein>
<dbReference type="InterPro" id="IPR025202">
    <property type="entry name" value="PLD-like_dom"/>
</dbReference>
<evidence type="ECO:0000256" key="3">
    <source>
        <dbReference type="ARBA" id="ARBA00004613"/>
    </source>
</evidence>
<accession>A0ABU9XVC2</accession>
<organism evidence="12 13">
    <name type="scientific">Sphingomonas qilianensis</name>
    <dbReference type="NCBI Taxonomy" id="1736690"/>
    <lineage>
        <taxon>Bacteria</taxon>
        <taxon>Pseudomonadati</taxon>
        <taxon>Pseudomonadota</taxon>
        <taxon>Alphaproteobacteria</taxon>
        <taxon>Sphingomonadales</taxon>
        <taxon>Sphingomonadaceae</taxon>
        <taxon>Sphingomonas</taxon>
    </lineage>
</organism>
<keyword evidence="8" id="KW-0443">Lipid metabolism</keyword>
<dbReference type="EMBL" id="JBDIMF010000006">
    <property type="protein sequence ID" value="MEN2787490.1"/>
    <property type="molecule type" value="Genomic_DNA"/>
</dbReference>
<dbReference type="Gene3D" id="3.30.870.10">
    <property type="entry name" value="Endonuclease Chain A"/>
    <property type="match status" value="2"/>
</dbReference>
<evidence type="ECO:0000313" key="12">
    <source>
        <dbReference type="EMBL" id="MEN2787490.1"/>
    </source>
</evidence>
<sequence length="482" mass="54302">MLEPGRNCWRIEPATRATVIVDAERYFKMARAAMLKARSQILLVGWDFDARIDLTPDGDVSDGAPRTIGDFIYWLVQRNPGLRVYTLRWDTGAIKTLGRGSTIFTIAKWMMHKRIATKLDGYHPFGGSHHQKIIVIDDCLAFAGGIDMTSERWDTREHRDDQPHRTVPGGKKQYKPWHDATTALAGPVAKALGELCRDRWELAGGGRLPAPAQAEDCWPEALEIDFTDVEVAISRSEPEMPDRQPVLEIEHLYLDLIASAKRTIYAESQYFASRKIAEALARRLDEPDGPEIVIINPTTAQGWLEPIAMDSARARLIEALRHRDVHQRLRMYHPVTAGGEPIYVHAKILVIDDEVLRVGSSNFNNRSMRLDTECDVTIDADHGADRACIISIRDGLIAEHLGVAPELVAARIIETGSLIAAIEGLRGEGRSLIDYEVPDVGAVEKWLADNEVLDPEGPAEMFEGFSKRGLFRRPWRWLWRRR</sequence>
<name>A0ABU9XVC2_9SPHN</name>
<evidence type="ECO:0000256" key="2">
    <source>
        <dbReference type="ARBA" id="ARBA00003145"/>
    </source>
</evidence>
<evidence type="ECO:0000256" key="7">
    <source>
        <dbReference type="ARBA" id="ARBA00022801"/>
    </source>
</evidence>
<feature type="compositionally biased region" description="Basic and acidic residues" evidence="10">
    <location>
        <begin position="154"/>
        <end position="164"/>
    </location>
</feature>
<comment type="subcellular location">
    <subcellularLocation>
        <location evidence="3">Secreted</location>
    </subcellularLocation>
</comment>
<dbReference type="SMART" id="SM00155">
    <property type="entry name" value="PLDc"/>
    <property type="match status" value="2"/>
</dbReference>
<proteinExistence type="predicted"/>
<comment type="catalytic activity">
    <reaction evidence="1">
        <text>a 1,2-diacyl-sn-glycero-3-phosphocholine + H2O = a 1,2-diacyl-sn-glycero-3-phosphate + choline + H(+)</text>
        <dbReference type="Rhea" id="RHEA:14445"/>
        <dbReference type="ChEBI" id="CHEBI:15354"/>
        <dbReference type="ChEBI" id="CHEBI:15377"/>
        <dbReference type="ChEBI" id="CHEBI:15378"/>
        <dbReference type="ChEBI" id="CHEBI:57643"/>
        <dbReference type="ChEBI" id="CHEBI:58608"/>
        <dbReference type="EC" id="3.1.4.4"/>
    </reaction>
</comment>
<evidence type="ECO:0000256" key="6">
    <source>
        <dbReference type="ARBA" id="ARBA00022737"/>
    </source>
</evidence>
<feature type="domain" description="PLD phosphodiesterase" evidence="11">
    <location>
        <begin position="340"/>
        <end position="367"/>
    </location>
</feature>
<evidence type="ECO:0000256" key="1">
    <source>
        <dbReference type="ARBA" id="ARBA00000798"/>
    </source>
</evidence>
<dbReference type="SUPFAM" id="SSF56024">
    <property type="entry name" value="Phospholipase D/nuclease"/>
    <property type="match status" value="2"/>
</dbReference>
<feature type="region of interest" description="Disordered" evidence="10">
    <location>
        <begin position="154"/>
        <end position="173"/>
    </location>
</feature>
<dbReference type="InterPro" id="IPR001736">
    <property type="entry name" value="PLipase_D/transphosphatidylase"/>
</dbReference>
<dbReference type="Pfam" id="PF00614">
    <property type="entry name" value="PLDc"/>
    <property type="match status" value="1"/>
</dbReference>
<evidence type="ECO:0000256" key="5">
    <source>
        <dbReference type="ARBA" id="ARBA00022525"/>
    </source>
</evidence>
<evidence type="ECO:0000313" key="13">
    <source>
        <dbReference type="Proteomes" id="UP001404104"/>
    </source>
</evidence>
<evidence type="ECO:0000256" key="8">
    <source>
        <dbReference type="ARBA" id="ARBA00023098"/>
    </source>
</evidence>
<keyword evidence="6" id="KW-0677">Repeat</keyword>
<dbReference type="PROSITE" id="PS50035">
    <property type="entry name" value="PLD"/>
    <property type="match status" value="2"/>
</dbReference>
<evidence type="ECO:0000256" key="9">
    <source>
        <dbReference type="ARBA" id="ARBA00029594"/>
    </source>
</evidence>